<organism evidence="4 5">
    <name type="scientific">Thermoflexibacter ruber</name>
    <dbReference type="NCBI Taxonomy" id="1003"/>
    <lineage>
        <taxon>Bacteria</taxon>
        <taxon>Pseudomonadati</taxon>
        <taxon>Bacteroidota</taxon>
        <taxon>Cytophagia</taxon>
        <taxon>Cytophagales</taxon>
        <taxon>Thermoflexibacteraceae</taxon>
        <taxon>Thermoflexibacter</taxon>
    </lineage>
</organism>
<dbReference type="InterPro" id="IPR000184">
    <property type="entry name" value="Bac_surfAg_D15"/>
</dbReference>
<evidence type="ECO:0000313" key="4">
    <source>
        <dbReference type="EMBL" id="SFF31090.1"/>
    </source>
</evidence>
<keyword evidence="5" id="KW-1185">Reference proteome</keyword>
<evidence type="ECO:0000256" key="2">
    <source>
        <dbReference type="ARBA" id="ARBA00023136"/>
    </source>
</evidence>
<evidence type="ECO:0000259" key="3">
    <source>
        <dbReference type="Pfam" id="PF01103"/>
    </source>
</evidence>
<dbReference type="GO" id="GO:0019867">
    <property type="term" value="C:outer membrane"/>
    <property type="evidence" value="ECO:0007669"/>
    <property type="project" value="InterPro"/>
</dbReference>
<protein>
    <submittedName>
        <fullName evidence="4">Surface antigen</fullName>
    </submittedName>
</protein>
<evidence type="ECO:0000313" key="5">
    <source>
        <dbReference type="Proteomes" id="UP000199513"/>
    </source>
</evidence>
<dbReference type="Proteomes" id="UP000199513">
    <property type="component" value="Unassembled WGS sequence"/>
</dbReference>
<name>A0A1I2HP71_9BACT</name>
<dbReference type="AlphaFoldDB" id="A0A1I2HP71"/>
<dbReference type="Gene3D" id="2.40.160.50">
    <property type="entry name" value="membrane protein fhac: a member of the omp85/tpsb transporter family"/>
    <property type="match status" value="1"/>
</dbReference>
<dbReference type="EMBL" id="FONY01000025">
    <property type="protein sequence ID" value="SFF31090.1"/>
    <property type="molecule type" value="Genomic_DNA"/>
</dbReference>
<gene>
    <name evidence="4" type="ORF">SAMN04488541_102513</name>
</gene>
<evidence type="ECO:0000256" key="1">
    <source>
        <dbReference type="ARBA" id="ARBA00004370"/>
    </source>
</evidence>
<keyword evidence="2" id="KW-0472">Membrane</keyword>
<dbReference type="Pfam" id="PF01103">
    <property type="entry name" value="Omp85"/>
    <property type="match status" value="1"/>
</dbReference>
<comment type="subcellular location">
    <subcellularLocation>
        <location evidence="1">Membrane</location>
    </subcellularLocation>
</comment>
<dbReference type="STRING" id="1003.SAMN04488541_102513"/>
<feature type="domain" description="Bacterial surface antigen (D15)" evidence="3">
    <location>
        <begin position="193"/>
        <end position="374"/>
    </location>
</feature>
<accession>A0A1I2HP71</accession>
<sequence>MPLHLPKSFLLFVCFIFGNSYFLLSQEKKTFWQKYNPEALANRRLSFVPVPVIQSSPETGLRGGITLDYFFNTDEGKESPDSLKTRDSFAWIQALYSTRRQLVIEPFWQIFTKDEQWFLRGRGGYLDFYERFWGIGNETLPRKEYADIFYARYYFQGRVLKKVHNRFFAGLNYNYSHIKDIELVGASPTLFGEAVGTVGSIVSGIGTTLSFDYRDNPFSPVKGWFLDISTTYYSRKLGSSFRYKEFQLDFRKYFRIGKKDFLGFQTLVHKTDGDVPLLELPRLGSPNIMRGYFTGRYRDEQYFASQIEYRKPFGKLLVGAVFASAGAVGTELHKIKASDLRYTYGTGLRVLVNKAKTLYARLDFAVSTEGDSGFYLRFADAF</sequence>
<reference evidence="4 5" key="1">
    <citation type="submission" date="2016-10" db="EMBL/GenBank/DDBJ databases">
        <authorList>
            <person name="de Groot N.N."/>
        </authorList>
    </citation>
    <scope>NUCLEOTIDE SEQUENCE [LARGE SCALE GENOMIC DNA]</scope>
    <source>
        <strain>GEY</strain>
        <strain evidence="5">DSM 9560</strain>
    </source>
</reference>
<proteinExistence type="predicted"/>